<proteinExistence type="predicted"/>
<accession>A0A1V9ZE09</accession>
<dbReference type="OrthoDB" id="71298at2759"/>
<protein>
    <recommendedName>
        <fullName evidence="3">DDE Tnp4 domain-containing protein</fullName>
    </recommendedName>
</protein>
<reference evidence="1 2" key="1">
    <citation type="journal article" date="2014" name="Genome Biol. Evol.">
        <title>The secreted proteins of Achlya hypogyna and Thraustotheca clavata identify the ancestral oomycete secretome and reveal gene acquisitions by horizontal gene transfer.</title>
        <authorList>
            <person name="Misner I."/>
            <person name="Blouin N."/>
            <person name="Leonard G."/>
            <person name="Richards T.A."/>
            <person name="Lane C.E."/>
        </authorList>
    </citation>
    <scope>NUCLEOTIDE SEQUENCE [LARGE SCALE GENOMIC DNA]</scope>
    <source>
        <strain evidence="1 2">ATCC 48635</strain>
    </source>
</reference>
<dbReference type="AlphaFoldDB" id="A0A1V9ZE09"/>
<evidence type="ECO:0008006" key="3">
    <source>
        <dbReference type="Google" id="ProtNLM"/>
    </source>
</evidence>
<dbReference type="EMBL" id="JNBR01000152">
    <property type="protein sequence ID" value="OQR96187.1"/>
    <property type="molecule type" value="Genomic_DNA"/>
</dbReference>
<evidence type="ECO:0000313" key="2">
    <source>
        <dbReference type="Proteomes" id="UP000243579"/>
    </source>
</evidence>
<gene>
    <name evidence="1" type="ORF">ACHHYP_16764</name>
</gene>
<sequence length="89" mass="10315">MLAIYRIFVEFQHNGVLRDYCVYGDPAYDSSATFNAKKCFVREPAEWFFGLVKDLWGYIDHEKEIRPTGNKTSNYFSVDPQVSLALAPR</sequence>
<organism evidence="1 2">
    <name type="scientific">Achlya hypogyna</name>
    <name type="common">Oomycete</name>
    <name type="synonym">Protoachlya hypogyna</name>
    <dbReference type="NCBI Taxonomy" id="1202772"/>
    <lineage>
        <taxon>Eukaryota</taxon>
        <taxon>Sar</taxon>
        <taxon>Stramenopiles</taxon>
        <taxon>Oomycota</taxon>
        <taxon>Saprolegniomycetes</taxon>
        <taxon>Saprolegniales</taxon>
        <taxon>Achlyaceae</taxon>
        <taxon>Achlya</taxon>
    </lineage>
</organism>
<name>A0A1V9ZE09_ACHHY</name>
<evidence type="ECO:0000313" key="1">
    <source>
        <dbReference type="EMBL" id="OQR96187.1"/>
    </source>
</evidence>
<comment type="caution">
    <text evidence="1">The sequence shown here is derived from an EMBL/GenBank/DDBJ whole genome shotgun (WGS) entry which is preliminary data.</text>
</comment>
<keyword evidence="2" id="KW-1185">Reference proteome</keyword>
<dbReference type="Proteomes" id="UP000243579">
    <property type="component" value="Unassembled WGS sequence"/>
</dbReference>